<protein>
    <submittedName>
        <fullName evidence="1">Uncharacterized protein</fullName>
    </submittedName>
</protein>
<proteinExistence type="predicted"/>
<dbReference type="EMBL" id="CP080467">
    <property type="protein sequence ID" value="UNO47950.1"/>
    <property type="molecule type" value="Genomic_DNA"/>
</dbReference>
<dbReference type="RefSeq" id="WP_021296178.1">
    <property type="nucleotide sequence ID" value="NZ_AURB01000124.1"/>
</dbReference>
<dbReference type="KEGG" id="aaco:K1I37_14845"/>
<accession>T0C403</accession>
<sequence>MTDAQRLEEIREHLHHNRVLHESDAQFLLSKLDAANRMLAKKNMEIKRLRKELEWIRDHVLWGNADITCIKVHDRAILALFEASRTYAEDGEVDGETE</sequence>
<name>T0C403_ALIAG</name>
<gene>
    <name evidence="1" type="ORF">K1I37_14845</name>
</gene>
<accession>A0A9E7CRI1</accession>
<evidence type="ECO:0000313" key="1">
    <source>
        <dbReference type="EMBL" id="UNO47950.1"/>
    </source>
</evidence>
<organism evidence="1 2">
    <name type="scientific">Alicyclobacillus acidoterrestris (strain ATCC 49025 / DSM 3922 / CIP 106132 / NCIMB 13137 / GD3B)</name>
    <dbReference type="NCBI Taxonomy" id="1356854"/>
    <lineage>
        <taxon>Bacteria</taxon>
        <taxon>Bacillati</taxon>
        <taxon>Bacillota</taxon>
        <taxon>Bacilli</taxon>
        <taxon>Bacillales</taxon>
        <taxon>Alicyclobacillaceae</taxon>
        <taxon>Alicyclobacillus</taxon>
    </lineage>
</organism>
<dbReference type="Proteomes" id="UP000829401">
    <property type="component" value="Chromosome"/>
</dbReference>
<dbReference type="AlphaFoldDB" id="T0C403"/>
<reference evidence="2" key="1">
    <citation type="journal article" date="2022" name="G3 (Bethesda)">
        <title>Unveiling the complete genome sequence of Alicyclobacillus acidoterrestris DSM 3922T, a taint-producing strain.</title>
        <authorList>
            <person name="Leonardo I.C."/>
            <person name="Barreto Crespo M.T."/>
            <person name="Gaspar F.B."/>
        </authorList>
    </citation>
    <scope>NUCLEOTIDE SEQUENCE [LARGE SCALE GENOMIC DNA]</scope>
    <source>
        <strain evidence="2">DSM 3922</strain>
    </source>
</reference>
<dbReference type="STRING" id="1356854.N007_05675"/>
<keyword evidence="2" id="KW-1185">Reference proteome</keyword>
<evidence type="ECO:0000313" key="2">
    <source>
        <dbReference type="Proteomes" id="UP000829401"/>
    </source>
</evidence>